<evidence type="ECO:0000313" key="4">
    <source>
        <dbReference type="EMBL" id="AOY82467.2"/>
    </source>
</evidence>
<evidence type="ECO:0000256" key="2">
    <source>
        <dbReference type="SAM" id="Phobius"/>
    </source>
</evidence>
<keyword evidence="2" id="KW-1133">Transmembrane helix</keyword>
<dbReference type="SUPFAM" id="SSF56300">
    <property type="entry name" value="Metallo-dependent phosphatases"/>
    <property type="match status" value="1"/>
</dbReference>
<dbReference type="CDD" id="cd07381">
    <property type="entry name" value="MPP_CapA"/>
    <property type="match status" value="1"/>
</dbReference>
<name>A0A1D9G491_MOOP1</name>
<feature type="transmembrane region" description="Helical" evidence="2">
    <location>
        <begin position="24"/>
        <end position="47"/>
    </location>
</feature>
<dbReference type="AlphaFoldDB" id="A0A1D9G491"/>
<dbReference type="EMBL" id="CP017708">
    <property type="protein sequence ID" value="AOY82467.2"/>
    <property type="molecule type" value="Genomic_DNA"/>
</dbReference>
<protein>
    <submittedName>
        <fullName evidence="4">CapA family protein</fullName>
    </submittedName>
</protein>
<reference evidence="4" key="2">
    <citation type="submission" date="2022-10" db="EMBL/GenBank/DDBJ databases">
        <authorList>
            <person name="Ngo T.-E."/>
        </authorList>
    </citation>
    <scope>NUCLEOTIDE SEQUENCE</scope>
    <source>
        <strain evidence="4">JHB</strain>
    </source>
</reference>
<evidence type="ECO:0000256" key="1">
    <source>
        <dbReference type="ARBA" id="ARBA00005662"/>
    </source>
</evidence>
<dbReference type="PANTHER" id="PTHR33393:SF13">
    <property type="entry name" value="PGA BIOSYNTHESIS PROTEIN CAPA"/>
    <property type="match status" value="1"/>
</dbReference>
<dbReference type="PANTHER" id="PTHR33393">
    <property type="entry name" value="POLYGLUTAMINE SYNTHESIS ACCESSORY PROTEIN RV0574C-RELATED"/>
    <property type="match status" value="1"/>
</dbReference>
<reference evidence="4" key="1">
    <citation type="journal article" date="2017" name="Proc. Natl. Acad. Sci. U.S.A.">
        <title>Comparative genomics uncovers the prolific and distinctive metabolic potential of the cyanobacterial genus Moorea.</title>
        <authorList>
            <person name="Leao T."/>
            <person name="Castelao G."/>
            <person name="Korobeynikov A."/>
            <person name="Monroe E.A."/>
            <person name="Podell S."/>
            <person name="Glukhov E."/>
            <person name="Allen E.E."/>
            <person name="Gerwick W.H."/>
            <person name="Gerwick L."/>
        </authorList>
    </citation>
    <scope>NUCLEOTIDE SEQUENCE</scope>
    <source>
        <strain evidence="4">JHB</strain>
    </source>
</reference>
<dbReference type="Proteomes" id="UP000176944">
    <property type="component" value="Chromosome"/>
</dbReference>
<sequence>MWIVAVREMLANLIQWPRKWPRKFTIRAVGGVVCCFVIVLCFTLWPYPGSAQAWSLREWLNTLVVQEINLGRQYHHTPLQVQGTILGTGGMPLGNIPVRLGQAETITNPSGQYRFPFMPRHNALLEIDAPDYYQEVIPLVLALPLTVSEVEVEPIALVKRTDSEARLLFGGDVAMGRRFLDPEEKTPRNRIPKNTSDALIQASHPRRGSAKVFEGLQPLFQPKVSDFRSVNLETPVLDDPTTPHWAKPYSFFTLPESVRQLRKLGVDYVALGNNHLWDYLASGLTTTLEQLQTIGLAYSGAGLTPHAAQEPDHRQLGNTNYSLFSFTSIAGDRYREPLQFVASDHQGGAADLRDIATVKSLIAQEREQGRFPIVQVHTGTEYTYAPTSYGRGMIDQVASAGAGLVVGHHPHVAQGLGFRQGVPLFYSLGNLVFDSDRLETLLELVALVDIEDEEVRRLQVIPIYLEDYRPQLIGGDLANRFIRRIGEFSEDGVLVYPYLNRGWVSVEGADGSDVSIQDYSIQDYTIQDYSIDVPVMINQDGWGVVDLRGLAPSEASLYQVQVSAGDVSQLRLGRDLMGFGEAEDWDMDSNEQDLNRWGVSTTGKTSFPCYQGAYRGITGICLERSHRNREVAVVPFRHRIRVFGDALDRPQKDLTMVGYVRGENAGPIELKVRYRASEGEQGFGDRTVFTHPGHTFDWERIVVDLAMPEDKPKEQVANPKRDNPRAVMLWLRHYPPQEGKGLAMFDDFACVSWEKPHYLNNPIQLSVPHALDFLRLTGTPGLVKLHLTFRAFQPQS</sequence>
<feature type="domain" description="Capsule synthesis protein CapA" evidence="3">
    <location>
        <begin position="166"/>
        <end position="435"/>
    </location>
</feature>
<dbReference type="InterPro" id="IPR019079">
    <property type="entry name" value="Capsule_synth_CapA"/>
</dbReference>
<dbReference type="InterPro" id="IPR052169">
    <property type="entry name" value="CW_Biosynth-Accessory"/>
</dbReference>
<dbReference type="InterPro" id="IPR029052">
    <property type="entry name" value="Metallo-depent_PP-like"/>
</dbReference>
<dbReference type="Gene3D" id="3.60.21.10">
    <property type="match status" value="1"/>
</dbReference>
<dbReference type="Pfam" id="PF09587">
    <property type="entry name" value="PGA_cap"/>
    <property type="match status" value="1"/>
</dbReference>
<dbReference type="SMART" id="SM00854">
    <property type="entry name" value="PGA_cap"/>
    <property type="match status" value="1"/>
</dbReference>
<keyword evidence="2" id="KW-0812">Transmembrane</keyword>
<comment type="similarity">
    <text evidence="1">Belongs to the CapA family.</text>
</comment>
<organism evidence="4">
    <name type="scientific">Moorena producens (strain JHB)</name>
    <dbReference type="NCBI Taxonomy" id="1454205"/>
    <lineage>
        <taxon>Bacteria</taxon>
        <taxon>Bacillati</taxon>
        <taxon>Cyanobacteriota</taxon>
        <taxon>Cyanophyceae</taxon>
        <taxon>Coleofasciculales</taxon>
        <taxon>Coleofasciculaceae</taxon>
        <taxon>Moorena</taxon>
    </lineage>
</organism>
<gene>
    <name evidence="4" type="ORF">BJP36_23705</name>
</gene>
<keyword evidence="2" id="KW-0472">Membrane</keyword>
<proteinExistence type="inferred from homology"/>
<dbReference type="InterPro" id="IPR008969">
    <property type="entry name" value="CarboxyPept-like_regulatory"/>
</dbReference>
<dbReference type="SUPFAM" id="SSF49464">
    <property type="entry name" value="Carboxypeptidase regulatory domain-like"/>
    <property type="match status" value="1"/>
</dbReference>
<evidence type="ECO:0000259" key="3">
    <source>
        <dbReference type="SMART" id="SM00854"/>
    </source>
</evidence>
<accession>A0A1D9G491</accession>